<evidence type="ECO:0000313" key="2">
    <source>
        <dbReference type="Proteomes" id="UP000540412"/>
    </source>
</evidence>
<proteinExistence type="predicted"/>
<gene>
    <name evidence="1" type="ORF">BJY24_007081</name>
</gene>
<comment type="caution">
    <text evidence="1">The sequence shown here is derived from an EMBL/GenBank/DDBJ whole genome shotgun (WGS) entry which is preliminary data.</text>
</comment>
<evidence type="ECO:0000313" key="1">
    <source>
        <dbReference type="EMBL" id="MBB5918169.1"/>
    </source>
</evidence>
<dbReference type="RefSeq" id="WP_246461699.1">
    <property type="nucleotide sequence ID" value="NZ_JACHIT010000002.1"/>
</dbReference>
<dbReference type="Proteomes" id="UP000540412">
    <property type="component" value="Unassembled WGS sequence"/>
</dbReference>
<dbReference type="AlphaFoldDB" id="A0A7W9UM23"/>
<dbReference type="EMBL" id="JACHIT010000002">
    <property type="protein sequence ID" value="MBB5918169.1"/>
    <property type="molecule type" value="Genomic_DNA"/>
</dbReference>
<name>A0A7W9UM23_9NOCA</name>
<keyword evidence="2" id="KW-1185">Reference proteome</keyword>
<sequence>MTPLPGGVKVDLTPADTQWVHQSHIGQAISGLPHPSASSFGQSLDSAAGLSSQYPDGRVVFTVYGPFDQLNGTMLALQ</sequence>
<organism evidence="1 2">
    <name type="scientific">Nocardia transvalensis</name>
    <dbReference type="NCBI Taxonomy" id="37333"/>
    <lineage>
        <taxon>Bacteria</taxon>
        <taxon>Bacillati</taxon>
        <taxon>Actinomycetota</taxon>
        <taxon>Actinomycetes</taxon>
        <taxon>Mycobacteriales</taxon>
        <taxon>Nocardiaceae</taxon>
        <taxon>Nocardia</taxon>
    </lineage>
</organism>
<accession>A0A7W9UM23</accession>
<protein>
    <submittedName>
        <fullName evidence="1">Uncharacterized protein</fullName>
    </submittedName>
</protein>
<reference evidence="1 2" key="1">
    <citation type="submission" date="2020-08" db="EMBL/GenBank/DDBJ databases">
        <title>Sequencing the genomes of 1000 actinobacteria strains.</title>
        <authorList>
            <person name="Klenk H.-P."/>
        </authorList>
    </citation>
    <scope>NUCLEOTIDE SEQUENCE [LARGE SCALE GENOMIC DNA]</scope>
    <source>
        <strain evidence="1 2">DSM 43582</strain>
    </source>
</reference>